<proteinExistence type="predicted"/>
<dbReference type="EMBL" id="KQ965762">
    <property type="protein sequence ID" value="KXS15390.1"/>
    <property type="molecule type" value="Genomic_DNA"/>
</dbReference>
<protein>
    <submittedName>
        <fullName evidence="2">Uncharacterized protein</fullName>
    </submittedName>
</protein>
<organism evidence="2 3">
    <name type="scientific">Gonapodya prolifera (strain JEL478)</name>
    <name type="common">Monoblepharis prolifera</name>
    <dbReference type="NCBI Taxonomy" id="1344416"/>
    <lineage>
        <taxon>Eukaryota</taxon>
        <taxon>Fungi</taxon>
        <taxon>Fungi incertae sedis</taxon>
        <taxon>Chytridiomycota</taxon>
        <taxon>Chytridiomycota incertae sedis</taxon>
        <taxon>Monoblepharidomycetes</taxon>
        <taxon>Monoblepharidales</taxon>
        <taxon>Gonapodyaceae</taxon>
        <taxon>Gonapodya</taxon>
    </lineage>
</organism>
<dbReference type="PANTHER" id="PTHR35372:SF2">
    <property type="entry name" value="SF3 HELICASE DOMAIN-CONTAINING PROTEIN"/>
    <property type="match status" value="1"/>
</dbReference>
<keyword evidence="1" id="KW-0378">Hydrolase</keyword>
<accession>A0A139AF58</accession>
<dbReference type="AlphaFoldDB" id="A0A139AF58"/>
<dbReference type="InterPro" id="IPR051620">
    <property type="entry name" value="ORF904-like_C"/>
</dbReference>
<sequence>MPTESLWKACAPTPQYLEELLARTTVIEAALLEGEKTESCKLLLWMQDRKDRVCGRTALEHEMFATYNWRLPQSEAETYGIPEEPLPMLSKCRQAFDQEQLFVEDGFRVLADNLQNLAFLKSMLGSVTAVAEFFWALHRDSYIYASCVKEWYCFESPCWRKAEEPVLLEGIQELQTHYSLLLATYKQTQSVQAKRHKMKKIQDLLVNKIEDPVCKQKVVTKLCSFYNKGGNEFLLWLNLNPDFLAFSNCVYELPSGMCCEGWLEDHVATNVLYEYNQARMYHDEGKIAEIQHFFIQVFQTEDLVHYILKFFASCLHGKQKDQLIYFGLRVEGANRKGITMKLMEATFGKMAHATRAEFLCGPVPHPNKPTLELNALTSCDCLVYKSENFIFPKDHTLEERVVTLEYQSEDLQNVPEAVQQETEAYSEINDPFARFIAEQMRRCHSISCGVSANDVLHQFKEWVKKNKIPLLPQFSKDDALRTKFDSLLLSEGKWQQRDDGAKAHNVRRYGPEQKSGYGGWEIRP</sequence>
<name>A0A139AF58_GONPJ</name>
<reference evidence="2 3" key="1">
    <citation type="journal article" date="2015" name="Genome Biol. Evol.">
        <title>Phylogenomic analyses indicate that early fungi evolved digesting cell walls of algal ancestors of land plants.</title>
        <authorList>
            <person name="Chang Y."/>
            <person name="Wang S."/>
            <person name="Sekimoto S."/>
            <person name="Aerts A.L."/>
            <person name="Choi C."/>
            <person name="Clum A."/>
            <person name="LaButti K.M."/>
            <person name="Lindquist E.A."/>
            <person name="Yee Ngan C."/>
            <person name="Ohm R.A."/>
            <person name="Salamov A.A."/>
            <person name="Grigoriev I.V."/>
            <person name="Spatafora J.W."/>
            <person name="Berbee M.L."/>
        </authorList>
    </citation>
    <scope>NUCLEOTIDE SEQUENCE [LARGE SCALE GENOMIC DNA]</scope>
    <source>
        <strain evidence="2 3">JEL478</strain>
    </source>
</reference>
<evidence type="ECO:0000313" key="2">
    <source>
        <dbReference type="EMBL" id="KXS15390.1"/>
    </source>
</evidence>
<evidence type="ECO:0000313" key="3">
    <source>
        <dbReference type="Proteomes" id="UP000070544"/>
    </source>
</evidence>
<dbReference type="GO" id="GO:0016787">
    <property type="term" value="F:hydrolase activity"/>
    <property type="evidence" value="ECO:0007669"/>
    <property type="project" value="UniProtKB-KW"/>
</dbReference>
<keyword evidence="3" id="KW-1185">Reference proteome</keyword>
<evidence type="ECO:0000256" key="1">
    <source>
        <dbReference type="ARBA" id="ARBA00022801"/>
    </source>
</evidence>
<dbReference type="PANTHER" id="PTHR35372">
    <property type="entry name" value="ATP BINDING PROTEIN-RELATED"/>
    <property type="match status" value="1"/>
</dbReference>
<gene>
    <name evidence="2" type="ORF">M427DRAFT_44477</name>
</gene>
<dbReference type="Proteomes" id="UP000070544">
    <property type="component" value="Unassembled WGS sequence"/>
</dbReference>